<dbReference type="SUPFAM" id="SSF53756">
    <property type="entry name" value="UDP-Glycosyltransferase/glycogen phosphorylase"/>
    <property type="match status" value="1"/>
</dbReference>
<comment type="caution">
    <text evidence="2">The sequence shown here is derived from an EMBL/GenBank/DDBJ whole genome shotgun (WGS) entry which is preliminary data.</text>
</comment>
<dbReference type="Gene3D" id="3.40.50.2000">
    <property type="entry name" value="Glycogen Phosphorylase B"/>
    <property type="match status" value="1"/>
</dbReference>
<gene>
    <name evidence="2" type="primary">eps</name>
    <name evidence="2" type="ORF">HMPREF9088_0291</name>
</gene>
<dbReference type="Proteomes" id="UP000010296">
    <property type="component" value="Unassembled WGS sequence"/>
</dbReference>
<dbReference type="GO" id="GO:0016758">
    <property type="term" value="F:hexosyltransferase activity"/>
    <property type="evidence" value="ECO:0007669"/>
    <property type="project" value="InterPro"/>
</dbReference>
<dbReference type="HOGENOM" id="CLU_085408_1_0_9"/>
<dbReference type="InterPro" id="IPR007235">
    <property type="entry name" value="Glyco_trans_28_C"/>
</dbReference>
<reference evidence="2 3" key="1">
    <citation type="submission" date="2010-12" db="EMBL/GenBank/DDBJ databases">
        <authorList>
            <person name="Muzny D."/>
            <person name="Qin X."/>
            <person name="Deng J."/>
            <person name="Jiang H."/>
            <person name="Liu Y."/>
            <person name="Qu J."/>
            <person name="Song X.-Z."/>
            <person name="Zhang L."/>
            <person name="Thornton R."/>
            <person name="Coyle M."/>
            <person name="Francisco L."/>
            <person name="Jackson L."/>
            <person name="Javaid M."/>
            <person name="Korchina V."/>
            <person name="Kovar C."/>
            <person name="Mata R."/>
            <person name="Mathew T."/>
            <person name="Ngo R."/>
            <person name="Nguyen L."/>
            <person name="Nguyen N."/>
            <person name="Okwuonu G."/>
            <person name="Ongeri F."/>
            <person name="Pham C."/>
            <person name="Simmons D."/>
            <person name="Wilczek-Boney K."/>
            <person name="Hale W."/>
            <person name="Jakkamsetti A."/>
            <person name="Pham P."/>
            <person name="Ruth R."/>
            <person name="San Lucas F."/>
            <person name="Warren J."/>
            <person name="Zhang J."/>
            <person name="Zhao Z."/>
            <person name="Zhou C."/>
            <person name="Zhu D."/>
            <person name="Lee S."/>
            <person name="Bess C."/>
            <person name="Blankenburg K."/>
            <person name="Forbes L."/>
            <person name="Fu Q."/>
            <person name="Gubbala S."/>
            <person name="Hirani K."/>
            <person name="Jayaseelan J.C."/>
            <person name="Lara F."/>
            <person name="Munidasa M."/>
            <person name="Palculict T."/>
            <person name="Patil S."/>
            <person name="Pu L.-L."/>
            <person name="Saada N."/>
            <person name="Tang L."/>
            <person name="Weissenberger G."/>
            <person name="Zhu Y."/>
            <person name="Hemphill L."/>
            <person name="Shang Y."/>
            <person name="Youmans B."/>
            <person name="Ayvaz T."/>
            <person name="Ross M."/>
            <person name="Santibanez J."/>
            <person name="Aqrawi P."/>
            <person name="Gross S."/>
            <person name="Joshi V."/>
            <person name="Fowler G."/>
            <person name="Nazareth L."/>
            <person name="Reid J."/>
            <person name="Worley K."/>
            <person name="Petrosino J."/>
            <person name="Highlander S."/>
            <person name="Gibbs R."/>
        </authorList>
    </citation>
    <scope>NUCLEOTIDE SEQUENCE [LARGE SCALE GENOMIC DNA]</scope>
    <source>
        <strain evidence="3">DSM 15952 / CCUG 50447 / LMG 22039 / TP 1.5</strain>
    </source>
</reference>
<name>E6LD42_ENTI1</name>
<accession>E6LD42</accession>
<dbReference type="RefSeq" id="WP_007207312.1">
    <property type="nucleotide sequence ID" value="NZ_GL622241.1"/>
</dbReference>
<dbReference type="eggNOG" id="COG5017">
    <property type="taxonomic scope" value="Bacteria"/>
</dbReference>
<evidence type="ECO:0000313" key="3">
    <source>
        <dbReference type="Proteomes" id="UP000010296"/>
    </source>
</evidence>
<protein>
    <submittedName>
        <fullName evidence="2">Glycosyltransferase family 28 C-terminal domain protein</fullName>
    </submittedName>
</protein>
<dbReference type="AlphaFoldDB" id="E6LD42"/>
<dbReference type="InterPro" id="IPR048097">
    <property type="entry name" value="Cps14G-like"/>
</dbReference>
<dbReference type="Pfam" id="PF04101">
    <property type="entry name" value="Glyco_tran_28_C"/>
    <property type="match status" value="1"/>
</dbReference>
<dbReference type="PATRIC" id="fig|888064.11.peg.889"/>
<sequence>MIMVISGSQKFQFDRLLKYIDELIEERIIKTEVRAQTGYSTYMPKGYQFKNFFEREELNNLISEAEIIISHGGTGAIVNSLKQGKKVIGIPRQAKFGEHVDDHQEQIIGNFEESQFISAAHNKEELKQALLTIDKKCFDPFISNNDIFLIQLKKYIS</sequence>
<dbReference type="NCBIfam" id="NF041548">
    <property type="entry name" value="PssE"/>
    <property type="match status" value="1"/>
</dbReference>
<evidence type="ECO:0000313" key="2">
    <source>
        <dbReference type="EMBL" id="EFU74885.1"/>
    </source>
</evidence>
<organism evidence="2 3">
    <name type="scientific">Enterococcus italicus (strain DSM 15952 / CCUG 50447 / LMG 22039 / TP 1.5)</name>
    <dbReference type="NCBI Taxonomy" id="888064"/>
    <lineage>
        <taxon>Bacteria</taxon>
        <taxon>Bacillati</taxon>
        <taxon>Bacillota</taxon>
        <taxon>Bacilli</taxon>
        <taxon>Lactobacillales</taxon>
        <taxon>Enterococcaceae</taxon>
        <taxon>Enterococcus</taxon>
    </lineage>
</organism>
<keyword evidence="3" id="KW-1185">Reference proteome</keyword>
<dbReference type="STRING" id="888064.HMPREF9088_0291"/>
<feature type="domain" description="Glycosyl transferase family 28 C-terminal" evidence="1">
    <location>
        <begin position="1"/>
        <end position="136"/>
    </location>
</feature>
<keyword evidence="2" id="KW-0808">Transferase</keyword>
<evidence type="ECO:0000259" key="1">
    <source>
        <dbReference type="Pfam" id="PF04101"/>
    </source>
</evidence>
<dbReference type="OrthoDB" id="9814973at2"/>
<proteinExistence type="predicted"/>
<dbReference type="EMBL" id="AEPV01000008">
    <property type="protein sequence ID" value="EFU74885.1"/>
    <property type="molecule type" value="Genomic_DNA"/>
</dbReference>